<name>A0AAW2LNW6_SESRA</name>
<proteinExistence type="predicted"/>
<reference evidence="1" key="1">
    <citation type="submission" date="2020-06" db="EMBL/GenBank/DDBJ databases">
        <authorList>
            <person name="Li T."/>
            <person name="Hu X."/>
            <person name="Zhang T."/>
            <person name="Song X."/>
            <person name="Zhang H."/>
            <person name="Dai N."/>
            <person name="Sheng W."/>
            <person name="Hou X."/>
            <person name="Wei L."/>
        </authorList>
    </citation>
    <scope>NUCLEOTIDE SEQUENCE</scope>
    <source>
        <strain evidence="1">G02</strain>
        <tissue evidence="1">Leaf</tissue>
    </source>
</reference>
<dbReference type="AlphaFoldDB" id="A0AAW2LNW6"/>
<dbReference type="EMBL" id="JACGWJ010000024">
    <property type="protein sequence ID" value="KAL0320353.1"/>
    <property type="molecule type" value="Genomic_DNA"/>
</dbReference>
<comment type="caution">
    <text evidence="1">The sequence shown here is derived from an EMBL/GenBank/DDBJ whole genome shotgun (WGS) entry which is preliminary data.</text>
</comment>
<accession>A0AAW2LNW6</accession>
<sequence>MPLFVEAFGSHAFPNSSGLPQLASLPSCFSATISKLIDASPDGKEHPYSASALRRLGVFIKIKKPPQPIGPT</sequence>
<protein>
    <submittedName>
        <fullName evidence="1">Uncharacterized protein</fullName>
    </submittedName>
</protein>
<organism evidence="1">
    <name type="scientific">Sesamum radiatum</name>
    <name type="common">Black benniseed</name>
    <dbReference type="NCBI Taxonomy" id="300843"/>
    <lineage>
        <taxon>Eukaryota</taxon>
        <taxon>Viridiplantae</taxon>
        <taxon>Streptophyta</taxon>
        <taxon>Embryophyta</taxon>
        <taxon>Tracheophyta</taxon>
        <taxon>Spermatophyta</taxon>
        <taxon>Magnoliopsida</taxon>
        <taxon>eudicotyledons</taxon>
        <taxon>Gunneridae</taxon>
        <taxon>Pentapetalae</taxon>
        <taxon>asterids</taxon>
        <taxon>lamiids</taxon>
        <taxon>Lamiales</taxon>
        <taxon>Pedaliaceae</taxon>
        <taxon>Sesamum</taxon>
    </lineage>
</organism>
<reference evidence="1" key="2">
    <citation type="journal article" date="2024" name="Plant">
        <title>Genomic evolution and insights into agronomic trait innovations of Sesamum species.</title>
        <authorList>
            <person name="Miao H."/>
            <person name="Wang L."/>
            <person name="Qu L."/>
            <person name="Liu H."/>
            <person name="Sun Y."/>
            <person name="Le M."/>
            <person name="Wang Q."/>
            <person name="Wei S."/>
            <person name="Zheng Y."/>
            <person name="Lin W."/>
            <person name="Duan Y."/>
            <person name="Cao H."/>
            <person name="Xiong S."/>
            <person name="Wang X."/>
            <person name="Wei L."/>
            <person name="Li C."/>
            <person name="Ma Q."/>
            <person name="Ju M."/>
            <person name="Zhao R."/>
            <person name="Li G."/>
            <person name="Mu C."/>
            <person name="Tian Q."/>
            <person name="Mei H."/>
            <person name="Zhang T."/>
            <person name="Gao T."/>
            <person name="Zhang H."/>
        </authorList>
    </citation>
    <scope>NUCLEOTIDE SEQUENCE</scope>
    <source>
        <strain evidence="1">G02</strain>
    </source>
</reference>
<evidence type="ECO:0000313" key="1">
    <source>
        <dbReference type="EMBL" id="KAL0320353.1"/>
    </source>
</evidence>
<gene>
    <name evidence="1" type="ORF">Sradi_5296800</name>
</gene>